<name>A0A0C2J519_THEKT</name>
<reference evidence="2 3" key="1">
    <citation type="journal article" date="2014" name="Genome Biol. Evol.">
        <title>The genome of the myxosporean Thelohanellus kitauei shows adaptations to nutrient acquisition within its fish host.</title>
        <authorList>
            <person name="Yang Y."/>
            <person name="Xiong J."/>
            <person name="Zhou Z."/>
            <person name="Huo F."/>
            <person name="Miao W."/>
            <person name="Ran C."/>
            <person name="Liu Y."/>
            <person name="Zhang J."/>
            <person name="Feng J."/>
            <person name="Wang M."/>
            <person name="Wang M."/>
            <person name="Wang L."/>
            <person name="Yao B."/>
        </authorList>
    </citation>
    <scope>NUCLEOTIDE SEQUENCE [LARGE SCALE GENOMIC DNA]</scope>
    <source>
        <strain evidence="2">Wuqing</strain>
    </source>
</reference>
<feature type="transmembrane region" description="Helical" evidence="1">
    <location>
        <begin position="15"/>
        <end position="48"/>
    </location>
</feature>
<gene>
    <name evidence="2" type="ORF">RF11_12297</name>
</gene>
<dbReference type="AlphaFoldDB" id="A0A0C2J519"/>
<dbReference type="EMBL" id="JWZT01001069">
    <property type="protein sequence ID" value="KII72929.1"/>
    <property type="molecule type" value="Genomic_DNA"/>
</dbReference>
<protein>
    <submittedName>
        <fullName evidence="2">Uncharacterized protein</fullName>
    </submittedName>
</protein>
<keyword evidence="1" id="KW-0812">Transmembrane</keyword>
<keyword evidence="1" id="KW-0472">Membrane</keyword>
<proteinExistence type="predicted"/>
<organism evidence="2 3">
    <name type="scientific">Thelohanellus kitauei</name>
    <name type="common">Myxosporean</name>
    <dbReference type="NCBI Taxonomy" id="669202"/>
    <lineage>
        <taxon>Eukaryota</taxon>
        <taxon>Metazoa</taxon>
        <taxon>Cnidaria</taxon>
        <taxon>Myxozoa</taxon>
        <taxon>Myxosporea</taxon>
        <taxon>Bivalvulida</taxon>
        <taxon>Platysporina</taxon>
        <taxon>Myxobolidae</taxon>
        <taxon>Thelohanellus</taxon>
    </lineage>
</organism>
<evidence type="ECO:0000256" key="1">
    <source>
        <dbReference type="SAM" id="Phobius"/>
    </source>
</evidence>
<sequence length="109" mass="12775">MDIFQEISKLVTLYSLFIVLLIFLILLFMLAIVVFVLVTIVIGIVACFKCIRRRYRRRMVITAIPSDDQHIEEPVVTMQTSENPELSYPHSRVDNQNYHVIVDFEVWST</sequence>
<evidence type="ECO:0000313" key="3">
    <source>
        <dbReference type="Proteomes" id="UP000031668"/>
    </source>
</evidence>
<comment type="caution">
    <text evidence="2">The sequence shown here is derived from an EMBL/GenBank/DDBJ whole genome shotgun (WGS) entry which is preliminary data.</text>
</comment>
<evidence type="ECO:0000313" key="2">
    <source>
        <dbReference type="EMBL" id="KII72929.1"/>
    </source>
</evidence>
<dbReference type="Proteomes" id="UP000031668">
    <property type="component" value="Unassembled WGS sequence"/>
</dbReference>
<keyword evidence="1" id="KW-1133">Transmembrane helix</keyword>
<accession>A0A0C2J519</accession>
<keyword evidence="3" id="KW-1185">Reference proteome</keyword>